<dbReference type="Pfam" id="PF02653">
    <property type="entry name" value="BPD_transp_2"/>
    <property type="match status" value="1"/>
</dbReference>
<name>A0ABV8NZS3_9BURK</name>
<proteinExistence type="predicted"/>
<dbReference type="Proteomes" id="UP001595848">
    <property type="component" value="Unassembled WGS sequence"/>
</dbReference>
<dbReference type="RefSeq" id="WP_217966142.1">
    <property type="nucleotide sequence ID" value="NZ_JAHTBN010000010.1"/>
</dbReference>
<evidence type="ECO:0000256" key="7">
    <source>
        <dbReference type="SAM" id="Phobius"/>
    </source>
</evidence>
<dbReference type="InterPro" id="IPR043428">
    <property type="entry name" value="LivM-like"/>
</dbReference>
<evidence type="ECO:0000256" key="2">
    <source>
        <dbReference type="ARBA" id="ARBA00022475"/>
    </source>
</evidence>
<feature type="transmembrane region" description="Helical" evidence="7">
    <location>
        <begin position="110"/>
        <end position="129"/>
    </location>
</feature>
<dbReference type="InterPro" id="IPR001851">
    <property type="entry name" value="ABC_transp_permease"/>
</dbReference>
<dbReference type="PANTHER" id="PTHR30482:SF20">
    <property type="entry name" value="HIGH-AFFINITY BRANCHED-CHAIN AMINO ACID TRANSPORT SYSTEM PERMEASE PROTEIN LIVM"/>
    <property type="match status" value="1"/>
</dbReference>
<evidence type="ECO:0000256" key="5">
    <source>
        <dbReference type="ARBA" id="ARBA00023136"/>
    </source>
</evidence>
<gene>
    <name evidence="8" type="ORF">ACFOY1_15750</name>
</gene>
<comment type="caution">
    <text evidence="8">The sequence shown here is derived from an EMBL/GenBank/DDBJ whole genome shotgun (WGS) entry which is preliminary data.</text>
</comment>
<dbReference type="EMBL" id="JBHSBV010000005">
    <property type="protein sequence ID" value="MFC4202410.1"/>
    <property type="molecule type" value="Genomic_DNA"/>
</dbReference>
<organism evidence="8 9">
    <name type="scientific">Candidimonas humi</name>
    <dbReference type="NCBI Taxonomy" id="683355"/>
    <lineage>
        <taxon>Bacteria</taxon>
        <taxon>Pseudomonadati</taxon>
        <taxon>Pseudomonadota</taxon>
        <taxon>Betaproteobacteria</taxon>
        <taxon>Burkholderiales</taxon>
        <taxon>Alcaligenaceae</taxon>
        <taxon>Candidimonas</taxon>
    </lineage>
</organism>
<evidence type="ECO:0000256" key="3">
    <source>
        <dbReference type="ARBA" id="ARBA00022692"/>
    </source>
</evidence>
<sequence>MLSTPLPRIVLWAAALLLLVAVMPFGFASYSLDQVTLVFIYSLAILGLNIVSGFAGAISLGHGAFFAVGAYTEAILVSRYGFNPYAAIPCAALVAWVVGLGFGFPALRLRGLYLALGTLALAMSVPPLLRNFESFTGGHSGIVVDTLTAPRWSHLSDSQWTYFVVLCIAALLFAAAWRLLGGALGRALMATRDQEIVAQVMGVNPTSYLTLTFALSSLYAGCAGALYTLAIGYVSPDSFTLMLGLGFFVGGVVGGLTSVGGAIFGGIFLQYVPVWASDINKALGGFLYGAILIASMLLMPQGIAGALRRLVAGRPSFGTWPGRSRAIAENKPGSGRTRSSSKQGTV</sequence>
<comment type="subcellular location">
    <subcellularLocation>
        <location evidence="1">Cell membrane</location>
        <topology evidence="1">Multi-pass membrane protein</topology>
    </subcellularLocation>
</comment>
<keyword evidence="3 7" id="KW-0812">Transmembrane</keyword>
<feature type="transmembrane region" description="Helical" evidence="7">
    <location>
        <begin position="83"/>
        <end position="104"/>
    </location>
</feature>
<dbReference type="CDD" id="cd06581">
    <property type="entry name" value="TM_PBP1_LivM_like"/>
    <property type="match status" value="1"/>
</dbReference>
<evidence type="ECO:0000256" key="4">
    <source>
        <dbReference type="ARBA" id="ARBA00022989"/>
    </source>
</evidence>
<accession>A0ABV8NZS3</accession>
<feature type="transmembrane region" description="Helical" evidence="7">
    <location>
        <begin position="286"/>
        <end position="307"/>
    </location>
</feature>
<dbReference type="PANTHER" id="PTHR30482">
    <property type="entry name" value="HIGH-AFFINITY BRANCHED-CHAIN AMINO ACID TRANSPORT SYSTEM PERMEASE"/>
    <property type="match status" value="1"/>
</dbReference>
<feature type="region of interest" description="Disordered" evidence="6">
    <location>
        <begin position="322"/>
        <end position="346"/>
    </location>
</feature>
<evidence type="ECO:0000256" key="1">
    <source>
        <dbReference type="ARBA" id="ARBA00004651"/>
    </source>
</evidence>
<protein>
    <submittedName>
        <fullName evidence="8">Branched-chain amino acid ABC transporter permease</fullName>
    </submittedName>
</protein>
<keyword evidence="2" id="KW-1003">Cell membrane</keyword>
<feature type="transmembrane region" description="Helical" evidence="7">
    <location>
        <begin position="208"/>
        <end position="229"/>
    </location>
</feature>
<feature type="transmembrane region" description="Helical" evidence="7">
    <location>
        <begin position="241"/>
        <end position="274"/>
    </location>
</feature>
<evidence type="ECO:0000313" key="8">
    <source>
        <dbReference type="EMBL" id="MFC4202410.1"/>
    </source>
</evidence>
<feature type="compositionally biased region" description="Polar residues" evidence="6">
    <location>
        <begin position="336"/>
        <end position="346"/>
    </location>
</feature>
<feature type="transmembrane region" description="Helical" evidence="7">
    <location>
        <begin position="38"/>
        <end position="71"/>
    </location>
</feature>
<evidence type="ECO:0000256" key="6">
    <source>
        <dbReference type="SAM" id="MobiDB-lite"/>
    </source>
</evidence>
<keyword evidence="9" id="KW-1185">Reference proteome</keyword>
<evidence type="ECO:0000313" key="9">
    <source>
        <dbReference type="Proteomes" id="UP001595848"/>
    </source>
</evidence>
<keyword evidence="5 7" id="KW-0472">Membrane</keyword>
<reference evidence="9" key="1">
    <citation type="journal article" date="2019" name="Int. J. Syst. Evol. Microbiol.">
        <title>The Global Catalogue of Microorganisms (GCM) 10K type strain sequencing project: providing services to taxonomists for standard genome sequencing and annotation.</title>
        <authorList>
            <consortium name="The Broad Institute Genomics Platform"/>
            <consortium name="The Broad Institute Genome Sequencing Center for Infectious Disease"/>
            <person name="Wu L."/>
            <person name="Ma J."/>
        </authorList>
    </citation>
    <scope>NUCLEOTIDE SEQUENCE [LARGE SCALE GENOMIC DNA]</scope>
    <source>
        <strain evidence="9">LMG 24813</strain>
    </source>
</reference>
<feature type="transmembrane region" description="Helical" evidence="7">
    <location>
        <begin position="160"/>
        <end position="180"/>
    </location>
</feature>
<keyword evidence="4 7" id="KW-1133">Transmembrane helix</keyword>